<dbReference type="Gene3D" id="3.60.15.10">
    <property type="entry name" value="Ribonuclease Z/Hydroxyacylglutathione hydrolase-like"/>
    <property type="match status" value="1"/>
</dbReference>
<keyword evidence="1" id="KW-0472">Membrane</keyword>
<feature type="domain" description="Metallo-beta-lactamase" evidence="2">
    <location>
        <begin position="62"/>
        <end position="255"/>
    </location>
</feature>
<dbReference type="InterPro" id="IPR052159">
    <property type="entry name" value="Competence_DNA_uptake"/>
</dbReference>
<protein>
    <submittedName>
        <fullName evidence="3">Beta-lactamase superfamily II metal-dependent hydrolase</fullName>
    </submittedName>
</protein>
<feature type="transmembrane region" description="Helical" evidence="1">
    <location>
        <begin position="9"/>
        <end position="28"/>
    </location>
</feature>
<dbReference type="InterPro" id="IPR035681">
    <property type="entry name" value="ComA-like_MBL"/>
</dbReference>
<dbReference type="AlphaFoldDB" id="A0A318EU42"/>
<comment type="caution">
    <text evidence="3">The sequence shown here is derived from an EMBL/GenBank/DDBJ whole genome shotgun (WGS) entry which is preliminary data.</text>
</comment>
<dbReference type="PANTHER" id="PTHR30619:SF1">
    <property type="entry name" value="RECOMBINATION PROTEIN 2"/>
    <property type="match status" value="1"/>
</dbReference>
<dbReference type="EMBL" id="QICS01000003">
    <property type="protein sequence ID" value="PXV91778.1"/>
    <property type="molecule type" value="Genomic_DNA"/>
</dbReference>
<dbReference type="Proteomes" id="UP000247523">
    <property type="component" value="Unassembled WGS sequence"/>
</dbReference>
<evidence type="ECO:0000256" key="1">
    <source>
        <dbReference type="SAM" id="Phobius"/>
    </source>
</evidence>
<dbReference type="SMART" id="SM00849">
    <property type="entry name" value="Lactamase_B"/>
    <property type="match status" value="1"/>
</dbReference>
<reference evidence="3 4" key="1">
    <citation type="submission" date="2018-05" db="EMBL/GenBank/DDBJ databases">
        <title>Genomic Encyclopedia of Type Strains, Phase IV (KMG-IV): sequencing the most valuable type-strain genomes for metagenomic binning, comparative biology and taxonomic classification.</title>
        <authorList>
            <person name="Goeker M."/>
        </authorList>
    </citation>
    <scope>NUCLEOTIDE SEQUENCE [LARGE SCALE GENOMIC DNA]</scope>
    <source>
        <strain evidence="3 4">DSM 28816</strain>
    </source>
</reference>
<keyword evidence="1" id="KW-1133">Transmembrane helix</keyword>
<dbReference type="InterPro" id="IPR036866">
    <property type="entry name" value="RibonucZ/Hydroxyglut_hydro"/>
</dbReference>
<proteinExistence type="predicted"/>
<dbReference type="Pfam" id="PF00753">
    <property type="entry name" value="Lactamase_B"/>
    <property type="match status" value="1"/>
</dbReference>
<dbReference type="PANTHER" id="PTHR30619">
    <property type="entry name" value="DNA INTERNALIZATION/COMPETENCE PROTEIN COMEC/REC2"/>
    <property type="match status" value="1"/>
</dbReference>
<sequence>MGKQPKKIIILEIVVLAILLTVFGIGRYRKTINQESDSQQTVNEDANKVWEPIDVTFFDVGKGDCILIETSEGAIMIDTGYDENGEDLVGWLKEREIDTLAYLILTHPDKDHIGGADTVINELNVENIIETNCEVNNDDYIQYKEAAASKGLSILTLTEEKELSIGGAQLTIYPPLSKTFEGQNDYSLVIKMIFGETDFLFAGDATEARIEELLKQIPNIQSMLLKVPYHGRLMENSEEFLEAVSPKYSIITCNKKKEYKDVMKMLTELNSEVFITKDGDITVNSDGKEMTVSQ</sequence>
<dbReference type="InterPro" id="IPR001279">
    <property type="entry name" value="Metallo-B-lactamas"/>
</dbReference>
<organism evidence="3 4">
    <name type="scientific">Lachnotalea glycerini</name>
    <dbReference type="NCBI Taxonomy" id="1763509"/>
    <lineage>
        <taxon>Bacteria</taxon>
        <taxon>Bacillati</taxon>
        <taxon>Bacillota</taxon>
        <taxon>Clostridia</taxon>
        <taxon>Lachnospirales</taxon>
        <taxon>Lachnospiraceae</taxon>
        <taxon>Lachnotalea</taxon>
    </lineage>
</organism>
<evidence type="ECO:0000259" key="2">
    <source>
        <dbReference type="SMART" id="SM00849"/>
    </source>
</evidence>
<gene>
    <name evidence="3" type="ORF">C8E03_103347</name>
</gene>
<dbReference type="SUPFAM" id="SSF56281">
    <property type="entry name" value="Metallo-hydrolase/oxidoreductase"/>
    <property type="match status" value="1"/>
</dbReference>
<evidence type="ECO:0000313" key="3">
    <source>
        <dbReference type="EMBL" id="PXV91778.1"/>
    </source>
</evidence>
<dbReference type="CDD" id="cd07731">
    <property type="entry name" value="ComA-like_MBL-fold"/>
    <property type="match status" value="1"/>
</dbReference>
<keyword evidence="3" id="KW-0378">Hydrolase</keyword>
<accession>A0A318EU42</accession>
<dbReference type="GO" id="GO:0016787">
    <property type="term" value="F:hydrolase activity"/>
    <property type="evidence" value="ECO:0007669"/>
    <property type="project" value="UniProtKB-KW"/>
</dbReference>
<dbReference type="RefSeq" id="WP_110290874.1">
    <property type="nucleotide sequence ID" value="NZ_QICS01000003.1"/>
</dbReference>
<evidence type="ECO:0000313" key="4">
    <source>
        <dbReference type="Proteomes" id="UP000247523"/>
    </source>
</evidence>
<keyword evidence="1" id="KW-0812">Transmembrane</keyword>
<name>A0A318EU42_9FIRM</name>